<keyword evidence="1" id="KW-0433">Leucine-rich repeat</keyword>
<dbReference type="PROSITE" id="PS51450">
    <property type="entry name" value="LRR"/>
    <property type="match status" value="3"/>
</dbReference>
<dbReference type="InterPro" id="IPR001611">
    <property type="entry name" value="Leu-rich_rpt"/>
</dbReference>
<protein>
    <submittedName>
        <fullName evidence="3">Chitobiase/beta-hexosaminidase_C-terminal domain-containing protein</fullName>
    </submittedName>
</protein>
<dbReference type="SUPFAM" id="SSF52058">
    <property type="entry name" value="L domain-like"/>
    <property type="match status" value="1"/>
</dbReference>
<evidence type="ECO:0000313" key="3">
    <source>
        <dbReference type="EMBL" id="CAL5985530.1"/>
    </source>
</evidence>
<name>A0ABP1H475_9EUKA</name>
<dbReference type="Pfam" id="PF12799">
    <property type="entry name" value="LRR_4"/>
    <property type="match status" value="1"/>
</dbReference>
<keyword evidence="4" id="KW-1185">Reference proteome</keyword>
<gene>
    <name evidence="3" type="ORF">HINF_LOCUS8970</name>
</gene>
<evidence type="ECO:0000313" key="4">
    <source>
        <dbReference type="Proteomes" id="UP001642409"/>
    </source>
</evidence>
<reference evidence="3 4" key="1">
    <citation type="submission" date="2024-07" db="EMBL/GenBank/DDBJ databases">
        <authorList>
            <person name="Akdeniz Z."/>
        </authorList>
    </citation>
    <scope>NUCLEOTIDE SEQUENCE [LARGE SCALE GENOMIC DNA]</scope>
</reference>
<proteinExistence type="predicted"/>
<evidence type="ECO:0000256" key="1">
    <source>
        <dbReference type="ARBA" id="ARBA00022614"/>
    </source>
</evidence>
<dbReference type="EMBL" id="CAXDID020000019">
    <property type="protein sequence ID" value="CAL5985530.1"/>
    <property type="molecule type" value="Genomic_DNA"/>
</dbReference>
<dbReference type="Gene3D" id="3.80.10.10">
    <property type="entry name" value="Ribonuclease Inhibitor"/>
    <property type="match status" value="1"/>
</dbReference>
<organism evidence="3 4">
    <name type="scientific">Hexamita inflata</name>
    <dbReference type="NCBI Taxonomy" id="28002"/>
    <lineage>
        <taxon>Eukaryota</taxon>
        <taxon>Metamonada</taxon>
        <taxon>Diplomonadida</taxon>
        <taxon>Hexamitidae</taxon>
        <taxon>Hexamitinae</taxon>
        <taxon>Hexamita</taxon>
    </lineage>
</organism>
<dbReference type="InterPro" id="IPR025875">
    <property type="entry name" value="Leu-rich_rpt_4"/>
</dbReference>
<evidence type="ECO:0000256" key="2">
    <source>
        <dbReference type="ARBA" id="ARBA00022737"/>
    </source>
</evidence>
<comment type="caution">
    <text evidence="3">The sequence shown here is derived from an EMBL/GenBank/DDBJ whole genome shotgun (WGS) entry which is preliminary data.</text>
</comment>
<dbReference type="Proteomes" id="UP001642409">
    <property type="component" value="Unassembled WGS sequence"/>
</dbReference>
<dbReference type="InterPro" id="IPR032675">
    <property type="entry name" value="LRR_dom_sf"/>
</dbReference>
<accession>A0ABP1H475</accession>
<keyword evidence="2" id="KW-0677">Repeat</keyword>
<sequence>MIVINFDNLHQDFNDFDNKFNKEEVYTQKRVSIPEQLSYDNSIYIPHYKMQTTGITQVSNDIKLTSLQFMEYIQYDPYFQTNTNCSITQCPNINFILVPQCIQKLCINYCHLKCLDGLSKMNLKVLDLSWNNIIDISELKYLKSDLTELKLNNNQIVDISPLGLNPISRQLNFKLNYLDLSFNKVINIDALKYQFDLEDLSLFNNFVQDFSPVNNCKLFFSYFDDQLALNAAQLNYQNKYQTIIKVNILHNKIKKSQKRIFRINFKTPIYQFQAQAKQNHQHFMEQAASVVKLTKYENISQSYCQ</sequence>